<dbReference type="AlphaFoldDB" id="A0A918DT25"/>
<dbReference type="Proteomes" id="UP000599578">
    <property type="component" value="Unassembled WGS sequence"/>
</dbReference>
<accession>A0A918DT25</accession>
<gene>
    <name evidence="1" type="ORF">GCM10011348_19640</name>
</gene>
<dbReference type="NCBIfam" id="NF003814">
    <property type="entry name" value="PRK05406.1-3"/>
    <property type="match status" value="1"/>
</dbReference>
<dbReference type="GO" id="GO:0005975">
    <property type="term" value="P:carbohydrate metabolic process"/>
    <property type="evidence" value="ECO:0007669"/>
    <property type="project" value="InterPro"/>
</dbReference>
<dbReference type="Gene3D" id="3.20.20.370">
    <property type="entry name" value="Glycoside hydrolase/deacetylase"/>
    <property type="match status" value="1"/>
</dbReference>
<dbReference type="EMBL" id="BMLT01000004">
    <property type="protein sequence ID" value="GGO81180.1"/>
    <property type="molecule type" value="Genomic_DNA"/>
</dbReference>
<dbReference type="PANTHER" id="PTHR30292">
    <property type="entry name" value="UNCHARACTERIZED PROTEIN YBGL-RELATED"/>
    <property type="match status" value="1"/>
</dbReference>
<keyword evidence="2" id="KW-1185">Reference proteome</keyword>
<comment type="caution">
    <text evidence="1">The sequence shown here is derived from an EMBL/GenBank/DDBJ whole genome shotgun (WGS) entry which is preliminary data.</text>
</comment>
<reference evidence="1 2" key="1">
    <citation type="journal article" date="2014" name="Int. J. Syst. Evol. Microbiol.">
        <title>Complete genome sequence of Corynebacterium casei LMG S-19264T (=DSM 44701T), isolated from a smear-ripened cheese.</title>
        <authorList>
            <consortium name="US DOE Joint Genome Institute (JGI-PGF)"/>
            <person name="Walter F."/>
            <person name="Albersmeier A."/>
            <person name="Kalinowski J."/>
            <person name="Ruckert C."/>
        </authorList>
    </citation>
    <scope>NUCLEOTIDE SEQUENCE [LARGE SCALE GENOMIC DNA]</scope>
    <source>
        <strain evidence="1 2">CGMCC 1.7286</strain>
    </source>
</reference>
<proteinExistence type="predicted"/>
<dbReference type="InterPro" id="IPR005501">
    <property type="entry name" value="LamB/YcsF/PxpA-like"/>
</dbReference>
<dbReference type="NCBIfam" id="NF003816">
    <property type="entry name" value="PRK05406.1-5"/>
    <property type="match status" value="1"/>
</dbReference>
<dbReference type="InterPro" id="IPR011330">
    <property type="entry name" value="Glyco_hydro/deAcase_b/a-brl"/>
</dbReference>
<dbReference type="RefSeq" id="WP_229721865.1">
    <property type="nucleotide sequence ID" value="NZ_BMLT01000004.1"/>
</dbReference>
<protein>
    <submittedName>
        <fullName evidence="1">UPF0271 protein</fullName>
    </submittedName>
</protein>
<name>A0A918DT25_9GAMM</name>
<dbReference type="Pfam" id="PF03746">
    <property type="entry name" value="LamB_YcsF"/>
    <property type="match status" value="1"/>
</dbReference>
<dbReference type="SUPFAM" id="SSF88713">
    <property type="entry name" value="Glycoside hydrolase/deacetylase"/>
    <property type="match status" value="1"/>
</dbReference>
<sequence>MKLNCDMGESFGSWTMGFDAEAMPLVDMANIACGFHASDPLTMARTVELARSHSVQVGAHPGYPDLVGFGRRSIACSPEEAACMLQYQVGALQAIAESRDSRVGYVKPHGALYNDMMRDDRLMRALMEAAKGVCGGLPLMIQATARNAHYQDMAAAVGVELLFEAFADRAYDRDGLLLPRSQAGAVLHDPDAVLEQVRRLAGDGVLLSVDGKPLPLAPDTLCVHGDNEAGIGVLRQIRRLIDET</sequence>
<dbReference type="PANTHER" id="PTHR30292:SF0">
    <property type="entry name" value="5-OXOPROLINASE SUBUNIT A"/>
    <property type="match status" value="1"/>
</dbReference>
<organism evidence="1 2">
    <name type="scientific">Marinobacterium nitratireducens</name>
    <dbReference type="NCBI Taxonomy" id="518897"/>
    <lineage>
        <taxon>Bacteria</taxon>
        <taxon>Pseudomonadati</taxon>
        <taxon>Pseudomonadota</taxon>
        <taxon>Gammaproteobacteria</taxon>
        <taxon>Oceanospirillales</taxon>
        <taxon>Oceanospirillaceae</taxon>
        <taxon>Marinobacterium</taxon>
    </lineage>
</organism>
<evidence type="ECO:0000313" key="2">
    <source>
        <dbReference type="Proteomes" id="UP000599578"/>
    </source>
</evidence>
<evidence type="ECO:0000313" key="1">
    <source>
        <dbReference type="EMBL" id="GGO81180.1"/>
    </source>
</evidence>
<dbReference type="CDD" id="cd10787">
    <property type="entry name" value="LamB_YcsF_like"/>
    <property type="match status" value="1"/>
</dbReference>